<dbReference type="AlphaFoldDB" id="A0A375CBT6"/>
<reference evidence="1" key="1">
    <citation type="submission" date="2018-01" db="EMBL/GenBank/DDBJ databases">
        <authorList>
            <person name="Clerissi C."/>
        </authorList>
    </citation>
    <scope>NUCLEOTIDE SEQUENCE</scope>
    <source>
        <strain evidence="1">Cupriavidus taiwanensis STM 3521</strain>
    </source>
</reference>
<evidence type="ECO:0000313" key="1">
    <source>
        <dbReference type="EMBL" id="SOY67465.1"/>
    </source>
</evidence>
<sequence length="60" mass="6010">MVFVRAARQDAGQGAAACASLAAFADSKVRGIPAPRLLSGRGGLAAAAAGLWLFRPQAVT</sequence>
<dbReference type="Proteomes" id="UP000256297">
    <property type="component" value="Chromosome CBM2589_a"/>
</dbReference>
<accession>A0A375CBT6</accession>
<comment type="caution">
    <text evidence="1">The sequence shown here is derived from an EMBL/GenBank/DDBJ whole genome shotgun (WGS) entry which is preliminary data.</text>
</comment>
<name>A0A375CBT6_9BURK</name>
<protein>
    <submittedName>
        <fullName evidence="1">Uncharacterized protein</fullName>
    </submittedName>
</protein>
<proteinExistence type="predicted"/>
<gene>
    <name evidence="1" type="ORF">CBM2589_A80160</name>
</gene>
<dbReference type="EMBL" id="OFSP01000038">
    <property type="protein sequence ID" value="SOY67465.1"/>
    <property type="molecule type" value="Genomic_DNA"/>
</dbReference>
<organism evidence="1">
    <name type="scientific">Cupriavidus taiwanensis</name>
    <dbReference type="NCBI Taxonomy" id="164546"/>
    <lineage>
        <taxon>Bacteria</taxon>
        <taxon>Pseudomonadati</taxon>
        <taxon>Pseudomonadota</taxon>
        <taxon>Betaproteobacteria</taxon>
        <taxon>Burkholderiales</taxon>
        <taxon>Burkholderiaceae</taxon>
        <taxon>Cupriavidus</taxon>
    </lineage>
</organism>